<keyword evidence="2" id="KW-1185">Reference proteome</keyword>
<reference evidence="1" key="3">
    <citation type="journal article" date="2017" name="Nature">
        <title>Genome sequence of the progenitor of the wheat D genome Aegilops tauschii.</title>
        <authorList>
            <person name="Luo M.C."/>
            <person name="Gu Y.Q."/>
            <person name="Puiu D."/>
            <person name="Wang H."/>
            <person name="Twardziok S.O."/>
            <person name="Deal K.R."/>
            <person name="Huo N."/>
            <person name="Zhu T."/>
            <person name="Wang L."/>
            <person name="Wang Y."/>
            <person name="McGuire P.E."/>
            <person name="Liu S."/>
            <person name="Long H."/>
            <person name="Ramasamy R.K."/>
            <person name="Rodriguez J.C."/>
            <person name="Van S.L."/>
            <person name="Yuan L."/>
            <person name="Wang Z."/>
            <person name="Xia Z."/>
            <person name="Xiao L."/>
            <person name="Anderson O.D."/>
            <person name="Ouyang S."/>
            <person name="Liang Y."/>
            <person name="Zimin A.V."/>
            <person name="Pertea G."/>
            <person name="Qi P."/>
            <person name="Bennetzen J.L."/>
            <person name="Dai X."/>
            <person name="Dawson M.W."/>
            <person name="Muller H.G."/>
            <person name="Kugler K."/>
            <person name="Rivarola-Duarte L."/>
            <person name="Spannagl M."/>
            <person name="Mayer K.F.X."/>
            <person name="Lu F.H."/>
            <person name="Bevan M.W."/>
            <person name="Leroy P."/>
            <person name="Li P."/>
            <person name="You F.M."/>
            <person name="Sun Q."/>
            <person name="Liu Z."/>
            <person name="Lyons E."/>
            <person name="Wicker T."/>
            <person name="Salzberg S.L."/>
            <person name="Devos K.M."/>
            <person name="Dvorak J."/>
        </authorList>
    </citation>
    <scope>NUCLEOTIDE SEQUENCE [LARGE SCALE GENOMIC DNA]</scope>
    <source>
        <strain evidence="1">cv. AL8/78</strain>
    </source>
</reference>
<dbReference type="Proteomes" id="UP000015105">
    <property type="component" value="Chromosome 2D"/>
</dbReference>
<evidence type="ECO:0000313" key="2">
    <source>
        <dbReference type="Proteomes" id="UP000015105"/>
    </source>
</evidence>
<name>A0A453BTA5_AEGTS</name>
<protein>
    <submittedName>
        <fullName evidence="1">Uncharacterized protein</fullName>
    </submittedName>
</protein>
<evidence type="ECO:0000313" key="1">
    <source>
        <dbReference type="EnsemblPlants" id="AET2Gv20624900.30"/>
    </source>
</evidence>
<reference evidence="2" key="2">
    <citation type="journal article" date="2017" name="Nat. Plants">
        <title>The Aegilops tauschii genome reveals multiple impacts of transposons.</title>
        <authorList>
            <person name="Zhao G."/>
            <person name="Zou C."/>
            <person name="Li K."/>
            <person name="Wang K."/>
            <person name="Li T."/>
            <person name="Gao L."/>
            <person name="Zhang X."/>
            <person name="Wang H."/>
            <person name="Yang Z."/>
            <person name="Liu X."/>
            <person name="Jiang W."/>
            <person name="Mao L."/>
            <person name="Kong X."/>
            <person name="Jiao Y."/>
            <person name="Jia J."/>
        </authorList>
    </citation>
    <scope>NUCLEOTIDE SEQUENCE [LARGE SCALE GENOMIC DNA]</scope>
    <source>
        <strain evidence="2">cv. AL8/78</strain>
    </source>
</reference>
<dbReference type="EnsemblPlants" id="AET2Gv20624900.31">
    <property type="protein sequence ID" value="AET2Gv20624900.31"/>
    <property type="gene ID" value="AET2Gv20624900"/>
</dbReference>
<dbReference type="Gramene" id="AET2Gv20624900.31">
    <property type="protein sequence ID" value="AET2Gv20624900.31"/>
    <property type="gene ID" value="AET2Gv20624900"/>
</dbReference>
<dbReference type="Gramene" id="AET2Gv20624900.29">
    <property type="protein sequence ID" value="AET2Gv20624900.29"/>
    <property type="gene ID" value="AET2Gv20624900"/>
</dbReference>
<accession>A0A453BTA5</accession>
<sequence length="182" mass="20163">MIRHSLLAKFSHCISLNMNSSWHHIIDLAGSNINALVLLYLNIPQYSFFAPFRQICKQLGKHNSCSVELCLPEQTSTARTNNNVVLRSHGPLLSFVVHAIKTDPSTCSSSPKLFLNILPFLFFVGFAHSLARWSSGAAVNSQPSAADEEVSVEERRPWHLERTDEAAMAVSTLARPQMVACS</sequence>
<reference evidence="2" key="1">
    <citation type="journal article" date="2014" name="Science">
        <title>Ancient hybridizations among the ancestral genomes of bread wheat.</title>
        <authorList>
            <consortium name="International Wheat Genome Sequencing Consortium,"/>
            <person name="Marcussen T."/>
            <person name="Sandve S.R."/>
            <person name="Heier L."/>
            <person name="Spannagl M."/>
            <person name="Pfeifer M."/>
            <person name="Jakobsen K.S."/>
            <person name="Wulff B.B."/>
            <person name="Steuernagel B."/>
            <person name="Mayer K.F."/>
            <person name="Olsen O.A."/>
        </authorList>
    </citation>
    <scope>NUCLEOTIDE SEQUENCE [LARGE SCALE GENOMIC DNA]</scope>
    <source>
        <strain evidence="2">cv. AL8/78</strain>
    </source>
</reference>
<dbReference type="Gramene" id="AET2Gv20624900.30">
    <property type="protein sequence ID" value="AET2Gv20624900.30"/>
    <property type="gene ID" value="AET2Gv20624900"/>
</dbReference>
<organism evidence="1 2">
    <name type="scientific">Aegilops tauschii subsp. strangulata</name>
    <name type="common">Goatgrass</name>
    <dbReference type="NCBI Taxonomy" id="200361"/>
    <lineage>
        <taxon>Eukaryota</taxon>
        <taxon>Viridiplantae</taxon>
        <taxon>Streptophyta</taxon>
        <taxon>Embryophyta</taxon>
        <taxon>Tracheophyta</taxon>
        <taxon>Spermatophyta</taxon>
        <taxon>Magnoliopsida</taxon>
        <taxon>Liliopsida</taxon>
        <taxon>Poales</taxon>
        <taxon>Poaceae</taxon>
        <taxon>BOP clade</taxon>
        <taxon>Pooideae</taxon>
        <taxon>Triticodae</taxon>
        <taxon>Triticeae</taxon>
        <taxon>Triticinae</taxon>
        <taxon>Aegilops</taxon>
    </lineage>
</organism>
<dbReference type="EnsemblPlants" id="AET2Gv20624900.29">
    <property type="protein sequence ID" value="AET2Gv20624900.29"/>
    <property type="gene ID" value="AET2Gv20624900"/>
</dbReference>
<proteinExistence type="predicted"/>
<reference evidence="1" key="4">
    <citation type="submission" date="2019-03" db="UniProtKB">
        <authorList>
            <consortium name="EnsemblPlants"/>
        </authorList>
    </citation>
    <scope>IDENTIFICATION</scope>
</reference>
<dbReference type="AlphaFoldDB" id="A0A453BTA5"/>
<reference evidence="1" key="5">
    <citation type="journal article" date="2021" name="G3 (Bethesda)">
        <title>Aegilops tauschii genome assembly Aet v5.0 features greater sequence contiguity and improved annotation.</title>
        <authorList>
            <person name="Wang L."/>
            <person name="Zhu T."/>
            <person name="Rodriguez J.C."/>
            <person name="Deal K.R."/>
            <person name="Dubcovsky J."/>
            <person name="McGuire P.E."/>
            <person name="Lux T."/>
            <person name="Spannagl M."/>
            <person name="Mayer K.F.X."/>
            <person name="Baldrich P."/>
            <person name="Meyers B.C."/>
            <person name="Huo N."/>
            <person name="Gu Y.Q."/>
            <person name="Zhou H."/>
            <person name="Devos K.M."/>
            <person name="Bennetzen J.L."/>
            <person name="Unver T."/>
            <person name="Budak H."/>
            <person name="Gulick P.J."/>
            <person name="Galiba G."/>
            <person name="Kalapos B."/>
            <person name="Nelson D.R."/>
            <person name="Li P."/>
            <person name="You F.M."/>
            <person name="Luo M.C."/>
            <person name="Dvorak J."/>
        </authorList>
    </citation>
    <scope>NUCLEOTIDE SEQUENCE [LARGE SCALE GENOMIC DNA]</scope>
    <source>
        <strain evidence="1">cv. AL8/78</strain>
    </source>
</reference>
<dbReference type="EnsemblPlants" id="AET2Gv20624900.30">
    <property type="protein sequence ID" value="AET2Gv20624900.30"/>
    <property type="gene ID" value="AET2Gv20624900"/>
</dbReference>